<protein>
    <submittedName>
        <fullName evidence="10">U4/U6 small nuclear ribonucleoprotein Prp3</fullName>
    </submittedName>
</protein>
<accession>A0A0N5A266</accession>
<dbReference type="CDD" id="cd24162">
    <property type="entry name" value="Prp3_C"/>
    <property type="match status" value="1"/>
</dbReference>
<sequence length="503" mass="58162">MHHLGEEEVATDVFKKAQEKIAERKKNFFIGGVERFEEKRLDSNAAAEYFKKSMTTMEEKKKKLQEMKERMKNQIQSQSALLSSTLKSDVGGTLSLSKTNVLTKNDNVIPKTEISINKREVIKDEVIDNDLSKVEVKNETMFDPTLQVRKPYSGRKRESLHFFKPGEIVKKAMLARAKTKLQQDLSEIPVLLDEKKVDVPSVEWWDKFILESNNYDNLPTIESLLSEDYANIITDLVEHPIKKKAPNEPEKEIYPVAYLTKKEQKKIRRQNRKEIQKEQAERIRLGLEKPPEAKVKVSNLMRVLGTEAVQDPTKMEAHVKKQVAERLKKHEDANAANKLSKEERAEKKRKKLAEDTSLGAHVAIYKVKSLQNPSIKYKVETNAKQCQMTGIIIYTDNFSVVIVEGGPKQQRYYNRLMLHRIKWSEEELADNSKNEKDSSDEPKIIYNECNLVWEGVVLKRNFSGIKSILVENPKQARDLLEKYKVAHYWDYVINCSNISVNDV</sequence>
<dbReference type="WBParaSite" id="PTRK_0001571000.1">
    <property type="protein sequence ID" value="PTRK_0001571000.1"/>
    <property type="gene ID" value="PTRK_0001571000"/>
</dbReference>
<keyword evidence="4" id="KW-0539">Nucleus</keyword>
<dbReference type="InterPro" id="IPR027104">
    <property type="entry name" value="Prp3"/>
</dbReference>
<feature type="coiled-coil region" evidence="5">
    <location>
        <begin position="50"/>
        <end position="81"/>
    </location>
</feature>
<keyword evidence="9" id="KW-1185">Reference proteome</keyword>
<evidence type="ECO:0000256" key="2">
    <source>
        <dbReference type="ARBA" id="ARBA00022664"/>
    </source>
</evidence>
<dbReference type="GO" id="GO:0000398">
    <property type="term" value="P:mRNA splicing, via spliceosome"/>
    <property type="evidence" value="ECO:0007669"/>
    <property type="project" value="InterPro"/>
</dbReference>
<evidence type="ECO:0000313" key="10">
    <source>
        <dbReference type="WBParaSite" id="PTRK_0001571000.1"/>
    </source>
</evidence>
<name>A0A0N5A266_PARTI</name>
<comment type="subcellular location">
    <subcellularLocation>
        <location evidence="1">Nucleus</location>
    </subcellularLocation>
</comment>
<dbReference type="GO" id="GO:0046540">
    <property type="term" value="C:U4/U6 x U5 tri-snRNP complex"/>
    <property type="evidence" value="ECO:0007669"/>
    <property type="project" value="InterPro"/>
</dbReference>
<dbReference type="Pfam" id="PF06544">
    <property type="entry name" value="Prp3_C"/>
    <property type="match status" value="1"/>
</dbReference>
<feature type="compositionally biased region" description="Basic and acidic residues" evidence="6">
    <location>
        <begin position="330"/>
        <end position="346"/>
    </location>
</feature>
<feature type="domain" description="Small nuclear ribonucleoprotein Prp3 C-terminal" evidence="7">
    <location>
        <begin position="363"/>
        <end position="491"/>
    </location>
</feature>
<evidence type="ECO:0000259" key="7">
    <source>
        <dbReference type="Pfam" id="PF06544"/>
    </source>
</evidence>
<dbReference type="AlphaFoldDB" id="A0A0N5A266"/>
<dbReference type="Pfam" id="PF08572">
    <property type="entry name" value="PRP3"/>
    <property type="match status" value="1"/>
</dbReference>
<evidence type="ECO:0000256" key="4">
    <source>
        <dbReference type="ARBA" id="ARBA00023242"/>
    </source>
</evidence>
<dbReference type="InterPro" id="IPR010541">
    <property type="entry name" value="Prp3_C"/>
</dbReference>
<proteinExistence type="predicted"/>
<feature type="domain" description="Pre-mRNA-splicing factor 3" evidence="8">
    <location>
        <begin position="142"/>
        <end position="339"/>
    </location>
</feature>
<keyword evidence="2" id="KW-0507">mRNA processing</keyword>
<dbReference type="PANTHER" id="PTHR14212">
    <property type="entry name" value="U4/U6-ASSOCIATED RNA SPLICING FACTOR-RELATED"/>
    <property type="match status" value="1"/>
</dbReference>
<organism evidence="9 10">
    <name type="scientific">Parastrongyloides trichosuri</name>
    <name type="common">Possum-specific nematode worm</name>
    <dbReference type="NCBI Taxonomy" id="131310"/>
    <lineage>
        <taxon>Eukaryota</taxon>
        <taxon>Metazoa</taxon>
        <taxon>Ecdysozoa</taxon>
        <taxon>Nematoda</taxon>
        <taxon>Chromadorea</taxon>
        <taxon>Rhabditida</taxon>
        <taxon>Tylenchina</taxon>
        <taxon>Panagrolaimomorpha</taxon>
        <taxon>Strongyloidoidea</taxon>
        <taxon>Strongyloididae</taxon>
        <taxon>Parastrongyloides</taxon>
    </lineage>
</organism>
<evidence type="ECO:0000256" key="1">
    <source>
        <dbReference type="ARBA" id="ARBA00004123"/>
    </source>
</evidence>
<reference evidence="10" key="1">
    <citation type="submission" date="2017-02" db="UniProtKB">
        <authorList>
            <consortium name="WormBaseParasite"/>
        </authorList>
    </citation>
    <scope>IDENTIFICATION</scope>
</reference>
<evidence type="ECO:0000256" key="6">
    <source>
        <dbReference type="SAM" id="MobiDB-lite"/>
    </source>
</evidence>
<keyword evidence="5" id="KW-0175">Coiled coil</keyword>
<dbReference type="InterPro" id="IPR013881">
    <property type="entry name" value="Pre-mRNA_splic_Prp3_dom"/>
</dbReference>
<evidence type="ECO:0000256" key="3">
    <source>
        <dbReference type="ARBA" id="ARBA00023187"/>
    </source>
</evidence>
<evidence type="ECO:0000256" key="5">
    <source>
        <dbReference type="SAM" id="Coils"/>
    </source>
</evidence>
<keyword evidence="3" id="KW-0508">mRNA splicing</keyword>
<feature type="region of interest" description="Disordered" evidence="6">
    <location>
        <begin position="330"/>
        <end position="352"/>
    </location>
</feature>
<dbReference type="PANTHER" id="PTHR14212:SF0">
    <property type="entry name" value="U4_U6 SMALL NUCLEAR RIBONUCLEOPROTEIN PRP3"/>
    <property type="match status" value="1"/>
</dbReference>
<evidence type="ECO:0000259" key="8">
    <source>
        <dbReference type="Pfam" id="PF08572"/>
    </source>
</evidence>
<dbReference type="Proteomes" id="UP000038045">
    <property type="component" value="Unplaced"/>
</dbReference>
<dbReference type="STRING" id="131310.A0A0N5A266"/>
<evidence type="ECO:0000313" key="9">
    <source>
        <dbReference type="Proteomes" id="UP000038045"/>
    </source>
</evidence>